<reference evidence="8 9" key="1">
    <citation type="submission" date="2021-07" db="EMBL/GenBank/DDBJ databases">
        <title>A novel Jannaschia species isolated from marine dinoflagellate Ceratoperidinium margalefii.</title>
        <authorList>
            <person name="Jiang Y."/>
            <person name="Li Z."/>
        </authorList>
    </citation>
    <scope>NUCLEOTIDE SEQUENCE [LARGE SCALE GENOMIC DNA]</scope>
    <source>
        <strain evidence="8 9">J12C1-MA-4</strain>
    </source>
</reference>
<feature type="binding site" evidence="4">
    <location>
        <begin position="16"/>
        <end position="23"/>
    </location>
    <ligand>
        <name>ATP</name>
        <dbReference type="ChEBI" id="CHEBI:30616"/>
    </ligand>
</feature>
<dbReference type="KEGG" id="gce:KYE46_00080"/>
<dbReference type="AlphaFoldDB" id="A0A8F6YB45"/>
<dbReference type="InterPro" id="IPR005337">
    <property type="entry name" value="RapZ-like"/>
</dbReference>
<keyword evidence="1 4" id="KW-0547">Nucleotide-binding</keyword>
<feature type="domain" description="RapZ-like N-terminal" evidence="6">
    <location>
        <begin position="10"/>
        <end position="162"/>
    </location>
</feature>
<name>A0A8F6YB45_9RHOB</name>
<evidence type="ECO:0000256" key="5">
    <source>
        <dbReference type="SAM" id="MobiDB-lite"/>
    </source>
</evidence>
<dbReference type="InterPro" id="IPR053931">
    <property type="entry name" value="RapZ_C"/>
</dbReference>
<dbReference type="InterPro" id="IPR053930">
    <property type="entry name" value="RapZ-like_N"/>
</dbReference>
<evidence type="ECO:0000259" key="6">
    <source>
        <dbReference type="Pfam" id="PF03668"/>
    </source>
</evidence>
<dbReference type="EMBL" id="CP079194">
    <property type="protein sequence ID" value="QXT39696.1"/>
    <property type="molecule type" value="Genomic_DNA"/>
</dbReference>
<organism evidence="8 9">
    <name type="scientific">Gymnodinialimonas ceratoperidinii</name>
    <dbReference type="NCBI Taxonomy" id="2856823"/>
    <lineage>
        <taxon>Bacteria</taxon>
        <taxon>Pseudomonadati</taxon>
        <taxon>Pseudomonadota</taxon>
        <taxon>Alphaproteobacteria</taxon>
        <taxon>Rhodobacterales</taxon>
        <taxon>Paracoccaceae</taxon>
        <taxon>Gymnodinialimonas</taxon>
    </lineage>
</organism>
<accession>A0A8F6YB45</accession>
<evidence type="ECO:0000313" key="8">
    <source>
        <dbReference type="EMBL" id="QXT39696.1"/>
    </source>
</evidence>
<protein>
    <submittedName>
        <fullName evidence="8">RNase adapter RapZ</fullName>
    </submittedName>
</protein>
<feature type="compositionally biased region" description="Basic and acidic residues" evidence="5">
    <location>
        <begin position="285"/>
        <end position="299"/>
    </location>
</feature>
<feature type="region of interest" description="Disordered" evidence="5">
    <location>
        <begin position="284"/>
        <end position="317"/>
    </location>
</feature>
<evidence type="ECO:0000256" key="4">
    <source>
        <dbReference type="HAMAP-Rule" id="MF_00636"/>
    </source>
</evidence>
<feature type="domain" description="RapZ C-terminal" evidence="7">
    <location>
        <begin position="169"/>
        <end position="287"/>
    </location>
</feature>
<dbReference type="RefSeq" id="WP_219002527.1">
    <property type="nucleotide sequence ID" value="NZ_CP079194.1"/>
</dbReference>
<evidence type="ECO:0000313" key="9">
    <source>
        <dbReference type="Proteomes" id="UP000825009"/>
    </source>
</evidence>
<gene>
    <name evidence="8" type="primary">rapZ</name>
    <name evidence="8" type="ORF">KYE46_00080</name>
</gene>
<dbReference type="Pfam" id="PF22740">
    <property type="entry name" value="PapZ_C"/>
    <property type="match status" value="1"/>
</dbReference>
<dbReference type="GO" id="GO:0005524">
    <property type="term" value="F:ATP binding"/>
    <property type="evidence" value="ECO:0007669"/>
    <property type="project" value="UniProtKB-UniRule"/>
</dbReference>
<evidence type="ECO:0000256" key="1">
    <source>
        <dbReference type="ARBA" id="ARBA00022741"/>
    </source>
</evidence>
<keyword evidence="2 4" id="KW-0067">ATP-binding</keyword>
<dbReference type="PIRSF" id="PIRSF005052">
    <property type="entry name" value="P-loopkin"/>
    <property type="match status" value="1"/>
</dbReference>
<dbReference type="HAMAP" id="MF_00636">
    <property type="entry name" value="RapZ_like"/>
    <property type="match status" value="1"/>
</dbReference>
<keyword evidence="9" id="KW-1185">Reference proteome</keyword>
<evidence type="ECO:0000256" key="3">
    <source>
        <dbReference type="ARBA" id="ARBA00023134"/>
    </source>
</evidence>
<feature type="binding site" evidence="4">
    <location>
        <begin position="63"/>
        <end position="66"/>
    </location>
    <ligand>
        <name>GTP</name>
        <dbReference type="ChEBI" id="CHEBI:37565"/>
    </ligand>
</feature>
<dbReference type="GO" id="GO:0005525">
    <property type="term" value="F:GTP binding"/>
    <property type="evidence" value="ECO:0007669"/>
    <property type="project" value="UniProtKB-UniRule"/>
</dbReference>
<dbReference type="Proteomes" id="UP000825009">
    <property type="component" value="Chromosome"/>
</dbReference>
<evidence type="ECO:0000256" key="2">
    <source>
        <dbReference type="ARBA" id="ARBA00022840"/>
    </source>
</evidence>
<dbReference type="PANTHER" id="PTHR30448">
    <property type="entry name" value="RNASE ADAPTER PROTEIN RAPZ"/>
    <property type="match status" value="1"/>
</dbReference>
<proteinExistence type="inferred from homology"/>
<dbReference type="NCBIfam" id="NF003828">
    <property type="entry name" value="PRK05416.1"/>
    <property type="match status" value="1"/>
</dbReference>
<dbReference type="Pfam" id="PF03668">
    <property type="entry name" value="RapZ-like_N"/>
    <property type="match status" value="1"/>
</dbReference>
<sequence>MSTPSSQPAHVVFVTGPSGAGRSTAIHALEDLGFEAIDNLPLSLLPRLLEGAPPDRPMALCIDPRTRNFDARDLIAAHQKLEADPAYAVDLVFINCAADTLERRYSETRRRHPLAPDADPAEGILLEKEMLAPLKKHADVLIDTTHLTPHRTRDEVGRFFGSEGGAELAVQVMSFSYKRALPTGADLVFDCRFLRNPHWDLDLRPKDGRAPVVQGYIAEDARFEPFKAQVFAMLDLLLPAFKEEGKSHLTVAFGCTGGRHRSVALTELAATRLAEQGWQVSKRHRDVDRSATSNTDRHRGPIKWSAVSGGDGEAMQT</sequence>
<keyword evidence="3 4" id="KW-0342">GTP-binding</keyword>
<evidence type="ECO:0000259" key="7">
    <source>
        <dbReference type="Pfam" id="PF22740"/>
    </source>
</evidence>
<dbReference type="PANTHER" id="PTHR30448:SF0">
    <property type="entry name" value="RNASE ADAPTER PROTEIN RAPZ"/>
    <property type="match status" value="1"/>
</dbReference>